<dbReference type="Proteomes" id="UP000826725">
    <property type="component" value="Chromosome"/>
</dbReference>
<dbReference type="AlphaFoldDB" id="A0A8D5FUA2"/>
<dbReference type="RefSeq" id="WP_228853929.1">
    <property type="nucleotide sequence ID" value="NZ_AP024086.1"/>
</dbReference>
<reference evidence="1" key="1">
    <citation type="submission" date="2020-09" db="EMBL/GenBank/DDBJ databases">
        <title>Desulfogranum mesoprofundum gen. nov., sp. nov., a novel mesophilic, sulfate-reducing chemolithoautotroph isolated from a deep-sea hydrothermal vent chimney in the Suiyo Seamount.</title>
        <authorList>
            <person name="Hashimoto Y."/>
            <person name="Nakagawa S."/>
        </authorList>
    </citation>
    <scope>NUCLEOTIDE SEQUENCE</scope>
    <source>
        <strain evidence="1">KT2</strain>
    </source>
</reference>
<organism evidence="1 2">
    <name type="scientific">Desulfomarina profundi</name>
    <dbReference type="NCBI Taxonomy" id="2772557"/>
    <lineage>
        <taxon>Bacteria</taxon>
        <taxon>Pseudomonadati</taxon>
        <taxon>Thermodesulfobacteriota</taxon>
        <taxon>Desulfobulbia</taxon>
        <taxon>Desulfobulbales</taxon>
        <taxon>Desulfobulbaceae</taxon>
        <taxon>Desulfomarina</taxon>
    </lineage>
</organism>
<accession>A0A8D5FUA2</accession>
<dbReference type="KEGG" id="dbk:DGMP_21740"/>
<name>A0A8D5FUA2_9BACT</name>
<evidence type="ECO:0000313" key="1">
    <source>
        <dbReference type="EMBL" id="BCL61481.1"/>
    </source>
</evidence>
<protein>
    <submittedName>
        <fullName evidence="1">Uncharacterized protein</fullName>
    </submittedName>
</protein>
<sequence length="102" mass="12165">MALVNIDTVFHEIKRILLRSKEKGGVEILSYKRNRTVAIIKEGNGKVTVREKGYRNNEWVLTEEELPKKLKSIFKREFPRSRKLRLFKFSDPTQLERIHQKI</sequence>
<keyword evidence="2" id="KW-1185">Reference proteome</keyword>
<proteinExistence type="predicted"/>
<evidence type="ECO:0000313" key="2">
    <source>
        <dbReference type="Proteomes" id="UP000826725"/>
    </source>
</evidence>
<dbReference type="EMBL" id="AP024086">
    <property type="protein sequence ID" value="BCL61481.1"/>
    <property type="molecule type" value="Genomic_DNA"/>
</dbReference>
<gene>
    <name evidence="1" type="ORF">DGMP_21740</name>
</gene>